<reference evidence="1 2" key="1">
    <citation type="submission" date="2018-10" db="EMBL/GenBank/DDBJ databases">
        <authorList>
            <person name="Perry B.J."/>
            <person name="Sullivan J.T."/>
            <person name="Murphy R.J.T."/>
            <person name="Ramsay J.P."/>
            <person name="Ronson C.W."/>
        </authorList>
    </citation>
    <scope>NUCLEOTIDE SEQUENCE [LARGE SCALE GENOMIC DNA]</scope>
    <source>
        <strain evidence="1 2">NZP2014</strain>
    </source>
</reference>
<organism evidence="1 2">
    <name type="scientific">Mesorhizobium erdmanii</name>
    <dbReference type="NCBI Taxonomy" id="1777866"/>
    <lineage>
        <taxon>Bacteria</taxon>
        <taxon>Pseudomonadati</taxon>
        <taxon>Pseudomonadota</taxon>
        <taxon>Alphaproteobacteria</taxon>
        <taxon>Hyphomicrobiales</taxon>
        <taxon>Phyllobacteriaceae</taxon>
        <taxon>Mesorhizobium</taxon>
    </lineage>
</organism>
<dbReference type="EMBL" id="CP033361">
    <property type="protein sequence ID" value="QKC74866.1"/>
    <property type="molecule type" value="Genomic_DNA"/>
</dbReference>
<dbReference type="Proteomes" id="UP000503339">
    <property type="component" value="Chromosome"/>
</dbReference>
<protein>
    <submittedName>
        <fullName evidence="1">Uncharacterized protein</fullName>
    </submittedName>
</protein>
<dbReference type="KEGG" id="merd:EB233_04335"/>
<evidence type="ECO:0000313" key="1">
    <source>
        <dbReference type="EMBL" id="QKC74866.1"/>
    </source>
</evidence>
<keyword evidence="2" id="KW-1185">Reference proteome</keyword>
<evidence type="ECO:0000313" key="2">
    <source>
        <dbReference type="Proteomes" id="UP000503339"/>
    </source>
</evidence>
<sequence length="114" mass="12052">MSLTAISTTAPHFVILGRSKERSDAAQTLGSMPGLQRATTAQILLRCAIRLTSRNGSSGLRDAASRLLRPWMTTLGRPRPIVTACANPLKATMSAFDQPANRQTDSACNPGASA</sequence>
<name>A0A6M7UDS3_9HYPH</name>
<gene>
    <name evidence="1" type="ORF">EB233_04335</name>
</gene>
<accession>A0A6M7UDS3</accession>
<proteinExistence type="predicted"/>
<dbReference type="AlphaFoldDB" id="A0A6M7UDS3"/>